<dbReference type="EMBL" id="KZ824953">
    <property type="protein sequence ID" value="RAH70707.1"/>
    <property type="molecule type" value="Genomic_DNA"/>
</dbReference>
<keyword evidence="2" id="KW-1185">Reference proteome</keyword>
<gene>
    <name evidence="1" type="ORF">BO66DRAFT_437987</name>
</gene>
<dbReference type="Proteomes" id="UP000249661">
    <property type="component" value="Unassembled WGS sequence"/>
</dbReference>
<evidence type="ECO:0000313" key="1">
    <source>
        <dbReference type="EMBL" id="RAH70707.1"/>
    </source>
</evidence>
<name>A0ACD1HAX5_9EURO</name>
<protein>
    <submittedName>
        <fullName evidence="1">Uncharacterized protein</fullName>
    </submittedName>
</protein>
<organism evidence="1 2">
    <name type="scientific">Aspergillus aculeatinus CBS 121060</name>
    <dbReference type="NCBI Taxonomy" id="1448322"/>
    <lineage>
        <taxon>Eukaryota</taxon>
        <taxon>Fungi</taxon>
        <taxon>Dikarya</taxon>
        <taxon>Ascomycota</taxon>
        <taxon>Pezizomycotina</taxon>
        <taxon>Eurotiomycetes</taxon>
        <taxon>Eurotiomycetidae</taxon>
        <taxon>Eurotiales</taxon>
        <taxon>Aspergillaceae</taxon>
        <taxon>Aspergillus</taxon>
        <taxon>Aspergillus subgen. Circumdati</taxon>
    </lineage>
</organism>
<accession>A0ACD1HAX5</accession>
<reference evidence="1" key="1">
    <citation type="submission" date="2018-02" db="EMBL/GenBank/DDBJ databases">
        <title>The genomes of Aspergillus section Nigri reveals drivers in fungal speciation.</title>
        <authorList>
            <consortium name="DOE Joint Genome Institute"/>
            <person name="Vesth T.C."/>
            <person name="Nybo J."/>
            <person name="Theobald S."/>
            <person name="Brandl J."/>
            <person name="Frisvad J.C."/>
            <person name="Nielsen K.F."/>
            <person name="Lyhne E.K."/>
            <person name="Kogle M.E."/>
            <person name="Kuo A."/>
            <person name="Riley R."/>
            <person name="Clum A."/>
            <person name="Nolan M."/>
            <person name="Lipzen A."/>
            <person name="Salamov A."/>
            <person name="Henrissat B."/>
            <person name="Wiebenga A."/>
            <person name="De vries R.P."/>
            <person name="Grigoriev I.V."/>
            <person name="Mortensen U.H."/>
            <person name="Andersen M.R."/>
            <person name="Baker S.E."/>
        </authorList>
    </citation>
    <scope>NUCLEOTIDE SEQUENCE</scope>
    <source>
        <strain evidence="1">CBS 121060</strain>
    </source>
</reference>
<evidence type="ECO:0000313" key="2">
    <source>
        <dbReference type="Proteomes" id="UP000249661"/>
    </source>
</evidence>
<sequence>MAIERLAVALPQLVVISNTNVEIPDYVTSWEPDFGTAGFNRYTRRRGNINHVHSSVSTRNQDIRKLVEEAGTVLTLVIAGSIAKAQKLQRVLGSENFTLVHSRMPDDVQMTRVVHFLRGETSTIIHGEISFIECRISPPSSLDLADARLIIFEEPPAR</sequence>
<proteinExistence type="predicted"/>